<reference evidence="2" key="2">
    <citation type="submission" date="2025-08" db="UniProtKB">
        <authorList>
            <consortium name="Ensembl"/>
        </authorList>
    </citation>
    <scope>IDENTIFICATION</scope>
</reference>
<proteinExistence type="predicted"/>
<gene>
    <name evidence="2" type="primary">MLANA</name>
</gene>
<feature type="transmembrane region" description="Helical" evidence="1">
    <location>
        <begin position="26"/>
        <end position="47"/>
    </location>
</feature>
<evidence type="ECO:0000313" key="2">
    <source>
        <dbReference type="Ensembl" id="ENSSHAP00000007065.2"/>
    </source>
</evidence>
<reference evidence="2 3" key="1">
    <citation type="journal article" date="2011" name="Proc. Natl. Acad. Sci. U.S.A.">
        <title>Genetic diversity and population structure of the endangered marsupial Sarcophilus harrisii (Tasmanian devil).</title>
        <authorList>
            <person name="Miller W."/>
            <person name="Hayes V.M."/>
            <person name="Ratan A."/>
            <person name="Petersen D.C."/>
            <person name="Wittekindt N.E."/>
            <person name="Miller J."/>
            <person name="Walenz B."/>
            <person name="Knight J."/>
            <person name="Qi J."/>
            <person name="Zhao F."/>
            <person name="Wang Q."/>
            <person name="Bedoya-Reina O.C."/>
            <person name="Katiyar N."/>
            <person name="Tomsho L.P."/>
            <person name="Kasson L.M."/>
            <person name="Hardie R.A."/>
            <person name="Woodbridge P."/>
            <person name="Tindall E.A."/>
            <person name="Bertelsen M.F."/>
            <person name="Dixon D."/>
            <person name="Pyecroft S."/>
            <person name="Helgen K.M."/>
            <person name="Lesk A.M."/>
            <person name="Pringle T.H."/>
            <person name="Patterson N."/>
            <person name="Zhang Y."/>
            <person name="Kreiss A."/>
            <person name="Woods G.M."/>
            <person name="Jones M.E."/>
            <person name="Schuster S.C."/>
        </authorList>
    </citation>
    <scope>NUCLEOTIDE SEQUENCE [LARGE SCALE GENOMIC DNA]</scope>
</reference>
<sequence length="118" mass="13094">MPKENDHFIHAYLKKKKIPHLMAEEAAGIGILAVILGVLLLLTCWYCKRRSGYKILKDKKLGAGTGNALMGNYYQDKGILPVSKGPFQENNNYNSMVPNAPPAYEKFSAEQSPPPYAP</sequence>
<dbReference type="CTD" id="2315"/>
<organism evidence="2 3">
    <name type="scientific">Sarcophilus harrisii</name>
    <name type="common">Tasmanian devil</name>
    <name type="synonym">Sarcophilus laniarius</name>
    <dbReference type="NCBI Taxonomy" id="9305"/>
    <lineage>
        <taxon>Eukaryota</taxon>
        <taxon>Metazoa</taxon>
        <taxon>Chordata</taxon>
        <taxon>Craniata</taxon>
        <taxon>Vertebrata</taxon>
        <taxon>Euteleostomi</taxon>
        <taxon>Mammalia</taxon>
        <taxon>Metatheria</taxon>
        <taxon>Dasyuromorphia</taxon>
        <taxon>Dasyuridae</taxon>
        <taxon>Sarcophilus</taxon>
    </lineage>
</organism>
<reference evidence="2" key="3">
    <citation type="submission" date="2025-09" db="UniProtKB">
        <authorList>
            <consortium name="Ensembl"/>
        </authorList>
    </citation>
    <scope>IDENTIFICATION</scope>
</reference>
<dbReference type="Proteomes" id="UP000007648">
    <property type="component" value="Unassembled WGS sequence"/>
</dbReference>
<dbReference type="HOGENOM" id="CLU_167667_0_0_1"/>
<dbReference type="RefSeq" id="XP_031817856.1">
    <property type="nucleotide sequence ID" value="XM_031961996.1"/>
</dbReference>
<dbReference type="InterPro" id="IPR029242">
    <property type="entry name" value="MLANA"/>
</dbReference>
<dbReference type="InParanoid" id="G3VV60"/>
<dbReference type="GeneTree" id="ENSGT00390000009531"/>
<evidence type="ECO:0000313" key="3">
    <source>
        <dbReference type="Proteomes" id="UP000007648"/>
    </source>
</evidence>
<dbReference type="Pfam" id="PF14991">
    <property type="entry name" value="MLANA"/>
    <property type="match status" value="1"/>
</dbReference>
<keyword evidence="1" id="KW-1133">Transmembrane helix</keyword>
<dbReference type="eggNOG" id="ENOG502S51B">
    <property type="taxonomic scope" value="Eukaryota"/>
</dbReference>
<dbReference type="STRING" id="9305.ENSSHAP00000007065"/>
<dbReference type="PANTHER" id="PTHR15305">
    <property type="entry name" value="MELANOMA ANTIGEN RECOGNIZED BY T-CELLS 1"/>
    <property type="match status" value="1"/>
</dbReference>
<dbReference type="Ensembl" id="ENSSHAT00000007127.2">
    <property type="protein sequence ID" value="ENSSHAP00000007065.2"/>
    <property type="gene ID" value="ENSSHAG00000006138.2"/>
</dbReference>
<dbReference type="GO" id="GO:0005789">
    <property type="term" value="C:endoplasmic reticulum membrane"/>
    <property type="evidence" value="ECO:0007669"/>
    <property type="project" value="Ensembl"/>
</dbReference>
<dbReference type="FunCoup" id="G3VV60">
    <property type="interactions" value="18"/>
</dbReference>
<protein>
    <submittedName>
        <fullName evidence="2">Melan-A</fullName>
    </submittedName>
</protein>
<dbReference type="GeneID" id="111719399"/>
<dbReference type="RefSeq" id="XP_031817865.1">
    <property type="nucleotide sequence ID" value="XM_031962005.1"/>
</dbReference>
<dbReference type="GO" id="GO:0042470">
    <property type="term" value="C:melanosome"/>
    <property type="evidence" value="ECO:0007669"/>
    <property type="project" value="Ensembl"/>
</dbReference>
<evidence type="ECO:0000256" key="1">
    <source>
        <dbReference type="SAM" id="Phobius"/>
    </source>
</evidence>
<keyword evidence="1" id="KW-0472">Membrane</keyword>
<dbReference type="GO" id="GO:0005802">
    <property type="term" value="C:trans-Golgi network"/>
    <property type="evidence" value="ECO:0007669"/>
    <property type="project" value="Ensembl"/>
</dbReference>
<name>G3VV60_SARHA</name>
<keyword evidence="1" id="KW-0812">Transmembrane</keyword>
<keyword evidence="3" id="KW-1185">Reference proteome</keyword>
<dbReference type="AlphaFoldDB" id="G3VV60"/>
<dbReference type="PANTHER" id="PTHR15305:SF0">
    <property type="entry name" value="MELANOMA ANTIGEN RECOGNIZED BY T-CELLS 1"/>
    <property type="match status" value="1"/>
</dbReference>
<accession>G3VV60</accession>